<keyword evidence="2" id="KW-0560">Oxidoreductase</keyword>
<organism evidence="2 3">
    <name type="scientific">Actinocorallia aurantiaca</name>
    <dbReference type="NCBI Taxonomy" id="46204"/>
    <lineage>
        <taxon>Bacteria</taxon>
        <taxon>Bacillati</taxon>
        <taxon>Actinomycetota</taxon>
        <taxon>Actinomycetes</taxon>
        <taxon>Streptosporangiales</taxon>
        <taxon>Thermomonosporaceae</taxon>
        <taxon>Actinocorallia</taxon>
    </lineage>
</organism>
<dbReference type="InterPro" id="IPR011008">
    <property type="entry name" value="Dimeric_a/b-barrel"/>
</dbReference>
<evidence type="ECO:0000313" key="3">
    <source>
        <dbReference type="Proteomes" id="UP001501842"/>
    </source>
</evidence>
<dbReference type="RefSeq" id="WP_344451449.1">
    <property type="nucleotide sequence ID" value="NZ_BAAATZ010000012.1"/>
</dbReference>
<gene>
    <name evidence="2" type="ORF">GCM10010439_34650</name>
</gene>
<dbReference type="Pfam" id="PF03992">
    <property type="entry name" value="ABM"/>
    <property type="match status" value="1"/>
</dbReference>
<proteinExistence type="predicted"/>
<name>A0ABN3UBN9_9ACTN</name>
<reference evidence="2 3" key="1">
    <citation type="journal article" date="2019" name="Int. J. Syst. Evol. Microbiol.">
        <title>The Global Catalogue of Microorganisms (GCM) 10K type strain sequencing project: providing services to taxonomists for standard genome sequencing and annotation.</title>
        <authorList>
            <consortium name="The Broad Institute Genomics Platform"/>
            <consortium name="The Broad Institute Genome Sequencing Center for Infectious Disease"/>
            <person name="Wu L."/>
            <person name="Ma J."/>
        </authorList>
    </citation>
    <scope>NUCLEOTIDE SEQUENCE [LARGE SCALE GENOMIC DNA]</scope>
    <source>
        <strain evidence="2 3">JCM 8201</strain>
    </source>
</reference>
<evidence type="ECO:0000313" key="2">
    <source>
        <dbReference type="EMBL" id="GAA2727819.1"/>
    </source>
</evidence>
<sequence length="101" mass="11146">MYVVHNRIEVTPEQAASFEEAFSASMRATLAGVPGLQRSLLMRPTRPGDPYVSTMEFDSAEDFRAWMKSDSFKAAHSDVEAPGMQAPSAIELFDVLEDFSA</sequence>
<dbReference type="PANTHER" id="PTHR34474">
    <property type="entry name" value="SIGNAL TRANSDUCTION PROTEIN TRAP"/>
    <property type="match status" value="1"/>
</dbReference>
<dbReference type="InterPro" id="IPR050404">
    <property type="entry name" value="Heme-degrading_MO"/>
</dbReference>
<dbReference type="Proteomes" id="UP001501842">
    <property type="component" value="Unassembled WGS sequence"/>
</dbReference>
<dbReference type="InterPro" id="IPR007138">
    <property type="entry name" value="ABM_dom"/>
</dbReference>
<dbReference type="GO" id="GO:0004497">
    <property type="term" value="F:monooxygenase activity"/>
    <property type="evidence" value="ECO:0007669"/>
    <property type="project" value="UniProtKB-KW"/>
</dbReference>
<keyword evidence="2" id="KW-0503">Monooxygenase</keyword>
<feature type="domain" description="ABM" evidence="1">
    <location>
        <begin position="2"/>
        <end position="92"/>
    </location>
</feature>
<dbReference type="PANTHER" id="PTHR34474:SF2">
    <property type="entry name" value="SIGNAL TRANSDUCTION PROTEIN TRAP"/>
    <property type="match status" value="1"/>
</dbReference>
<accession>A0ABN3UBN9</accession>
<dbReference type="SUPFAM" id="SSF54909">
    <property type="entry name" value="Dimeric alpha+beta barrel"/>
    <property type="match status" value="1"/>
</dbReference>
<protein>
    <submittedName>
        <fullName evidence="2">Antibiotic biosynthesis monooxygenase</fullName>
    </submittedName>
</protein>
<comment type="caution">
    <text evidence="2">The sequence shown here is derived from an EMBL/GenBank/DDBJ whole genome shotgun (WGS) entry which is preliminary data.</text>
</comment>
<keyword evidence="3" id="KW-1185">Reference proteome</keyword>
<dbReference type="EMBL" id="BAAATZ010000012">
    <property type="protein sequence ID" value="GAA2727819.1"/>
    <property type="molecule type" value="Genomic_DNA"/>
</dbReference>
<dbReference type="PROSITE" id="PS51725">
    <property type="entry name" value="ABM"/>
    <property type="match status" value="1"/>
</dbReference>
<dbReference type="Gene3D" id="3.30.70.100">
    <property type="match status" value="1"/>
</dbReference>
<evidence type="ECO:0000259" key="1">
    <source>
        <dbReference type="PROSITE" id="PS51725"/>
    </source>
</evidence>